<evidence type="ECO:0000313" key="2">
    <source>
        <dbReference type="Proteomes" id="UP001235547"/>
    </source>
</evidence>
<gene>
    <name evidence="1" type="ORF">PYH38_005850</name>
</gene>
<protein>
    <submittedName>
        <fullName evidence="1">Uncharacterized protein</fullName>
    </submittedName>
</protein>
<dbReference type="EMBL" id="CP120372">
    <property type="protein sequence ID" value="WEX85468.1"/>
    <property type="molecule type" value="Genomic_DNA"/>
</dbReference>
<geneLocation type="plasmid" evidence="1 2">
    <name>unnamed</name>
</geneLocation>
<accession>A0ABY8D8V0</accession>
<evidence type="ECO:0000313" key="1">
    <source>
        <dbReference type="EMBL" id="WEX85468.1"/>
    </source>
</evidence>
<name>A0ABY8D8V0_9HYPH</name>
<organism evidence="1 2">
    <name type="scientific">Sinorhizobium numidicum</name>
    <dbReference type="NCBI Taxonomy" id="680248"/>
    <lineage>
        <taxon>Bacteria</taxon>
        <taxon>Pseudomonadati</taxon>
        <taxon>Pseudomonadota</taxon>
        <taxon>Alphaproteobacteria</taxon>
        <taxon>Hyphomicrobiales</taxon>
        <taxon>Rhizobiaceae</taxon>
        <taxon>Sinorhizobium/Ensifer group</taxon>
        <taxon>Sinorhizobium</taxon>
    </lineage>
</organism>
<dbReference type="RefSeq" id="WP_280736384.1">
    <property type="nucleotide sequence ID" value="NZ_CP120369.1"/>
</dbReference>
<dbReference type="Proteomes" id="UP001235547">
    <property type="component" value="Plasmid unnamed"/>
</dbReference>
<keyword evidence="1" id="KW-0614">Plasmid</keyword>
<keyword evidence="2" id="KW-1185">Reference proteome</keyword>
<proteinExistence type="predicted"/>
<sequence length="64" mass="7346">MTLVIAPRSGARHERRPIPHDRIAAKLPFDHNLQACVITRPAKTRYSGQNTLKNRGKQAFMDRH</sequence>
<reference evidence="1 2" key="1">
    <citation type="submission" date="2023-03" db="EMBL/GenBank/DDBJ databases">
        <authorList>
            <person name="Kaur S."/>
            <person name="Espinosa-Saiz D."/>
            <person name="Velazquez E."/>
            <person name="Menendez E."/>
            <person name="diCenzo G.C."/>
        </authorList>
    </citation>
    <scope>NUCLEOTIDE SEQUENCE [LARGE SCALE GENOMIC DNA]</scope>
    <source>
        <strain evidence="1 2">LMG 27395</strain>
        <plasmid evidence="1 2">unnamed</plasmid>
    </source>
</reference>